<dbReference type="InterPro" id="IPR036163">
    <property type="entry name" value="HMA_dom_sf"/>
</dbReference>
<feature type="region of interest" description="Disordered" evidence="1">
    <location>
        <begin position="79"/>
        <end position="131"/>
    </location>
</feature>
<evidence type="ECO:0000313" key="3">
    <source>
        <dbReference type="Proteomes" id="UP000811246"/>
    </source>
</evidence>
<dbReference type="Gene3D" id="3.30.70.100">
    <property type="match status" value="1"/>
</dbReference>
<dbReference type="InterPro" id="IPR008160">
    <property type="entry name" value="Collagen"/>
</dbReference>
<feature type="compositionally biased region" description="Pro residues" evidence="1">
    <location>
        <begin position="79"/>
        <end position="113"/>
    </location>
</feature>
<dbReference type="Pfam" id="PF01391">
    <property type="entry name" value="Collagen"/>
    <property type="match status" value="1"/>
</dbReference>
<gene>
    <name evidence="2" type="ORF">I3842_10G080200</name>
</gene>
<evidence type="ECO:0000313" key="2">
    <source>
        <dbReference type="EMBL" id="KAG6691762.1"/>
    </source>
</evidence>
<organism evidence="2 3">
    <name type="scientific">Carya illinoinensis</name>
    <name type="common">Pecan</name>
    <dbReference type="NCBI Taxonomy" id="32201"/>
    <lineage>
        <taxon>Eukaryota</taxon>
        <taxon>Viridiplantae</taxon>
        <taxon>Streptophyta</taxon>
        <taxon>Embryophyta</taxon>
        <taxon>Tracheophyta</taxon>
        <taxon>Spermatophyta</taxon>
        <taxon>Magnoliopsida</taxon>
        <taxon>eudicotyledons</taxon>
        <taxon>Gunneridae</taxon>
        <taxon>Pentapetalae</taxon>
        <taxon>rosids</taxon>
        <taxon>fabids</taxon>
        <taxon>Fagales</taxon>
        <taxon>Juglandaceae</taxon>
        <taxon>Carya</taxon>
    </lineage>
</organism>
<accession>A0A922J346</accession>
<dbReference type="AlphaFoldDB" id="A0A922J346"/>
<dbReference type="PANTHER" id="PTHR47005:SF5">
    <property type="entry name" value="HEAVY METAL TRANSPORT_DETOXIFICATION SUPERFAMILY PROTEIN"/>
    <property type="match status" value="1"/>
</dbReference>
<dbReference type="PANTHER" id="PTHR47005">
    <property type="entry name" value="HEAVY METAL TRANSPORT/DETOXIFICATION SUPERFAMILY PROTEIN"/>
    <property type="match status" value="1"/>
</dbReference>
<proteinExistence type="predicted"/>
<dbReference type="SUPFAM" id="SSF55008">
    <property type="entry name" value="HMA, heavy metal-associated domain"/>
    <property type="match status" value="1"/>
</dbReference>
<reference evidence="2" key="1">
    <citation type="submission" date="2021-01" db="EMBL/GenBank/DDBJ databases">
        <authorList>
            <person name="Lovell J.T."/>
            <person name="Bentley N."/>
            <person name="Bhattarai G."/>
            <person name="Jenkins J.W."/>
            <person name="Sreedasyam A."/>
            <person name="Alarcon Y."/>
            <person name="Bock C."/>
            <person name="Boston L."/>
            <person name="Carlson J."/>
            <person name="Cervantes K."/>
            <person name="Clermont K."/>
            <person name="Krom N."/>
            <person name="Kubenka K."/>
            <person name="Mamidi S."/>
            <person name="Mattison C."/>
            <person name="Monteros M."/>
            <person name="Pisani C."/>
            <person name="Plott C."/>
            <person name="Rajasekar S."/>
            <person name="Rhein H.S."/>
            <person name="Rohla C."/>
            <person name="Song M."/>
            <person name="Hilaire R.S."/>
            <person name="Shu S."/>
            <person name="Wells L."/>
            <person name="Wang X."/>
            <person name="Webber J."/>
            <person name="Heerema R.J."/>
            <person name="Klein P."/>
            <person name="Conner P."/>
            <person name="Grauke L."/>
            <person name="Grimwood J."/>
            <person name="Schmutz J."/>
            <person name="Randall J.J."/>
        </authorList>
    </citation>
    <scope>NUCLEOTIDE SEQUENCE</scope>
    <source>
        <tissue evidence="2">Leaf</tissue>
    </source>
</reference>
<protein>
    <submittedName>
        <fullName evidence="2">Uncharacterized protein</fullName>
    </submittedName>
</protein>
<dbReference type="Proteomes" id="UP000811246">
    <property type="component" value="Chromosome 10"/>
</dbReference>
<sequence length="206" mass="21657">MGENAVKMVLKADLQCCRCLKKVKKILCKIPEIHDQKFDEKKNLVTISVVSCYPEKIKQKLIRKSGGCIEVIDVIYPKPIPGPPGPPGPKGDPGPPGPPGPKGDPGPPGPPGPKGERGPKGEPGPPGPVGPCGPIGPPGPKVCFPPIFPFPPCRWSCGTSSSSCNCQGIPVCSRPPPPCPSDCYKPCYVNRYEYCSEGDSSGCTSM</sequence>
<name>A0A922J346_CARIL</name>
<comment type="caution">
    <text evidence="2">The sequence shown here is derived from an EMBL/GenBank/DDBJ whole genome shotgun (WGS) entry which is preliminary data.</text>
</comment>
<dbReference type="EMBL" id="CM031834">
    <property type="protein sequence ID" value="KAG6691762.1"/>
    <property type="molecule type" value="Genomic_DNA"/>
</dbReference>
<evidence type="ECO:0000256" key="1">
    <source>
        <dbReference type="SAM" id="MobiDB-lite"/>
    </source>
</evidence>
<dbReference type="OrthoDB" id="785270at2759"/>
<dbReference type="GO" id="GO:0046872">
    <property type="term" value="F:metal ion binding"/>
    <property type="evidence" value="ECO:0007669"/>
    <property type="project" value="InterPro"/>
</dbReference>
<feature type="compositionally biased region" description="Pro residues" evidence="1">
    <location>
        <begin position="122"/>
        <end position="131"/>
    </location>
</feature>